<accession>A0A0M8KBJ3</accession>
<evidence type="ECO:0000259" key="8">
    <source>
        <dbReference type="PROSITE" id="PS51481"/>
    </source>
</evidence>
<keyword evidence="6" id="KW-0319">Glycerol metabolism</keyword>
<dbReference type="EC" id="2.7.1.121" evidence="3"/>
<reference evidence="9 11" key="1">
    <citation type="journal article" date="2015" name="Genome Announc.">
        <title>Draft Genome Sequence of a Heterotrophic Facultative Anaerobic Thermophilic Bacterium, Ardenticatena maritima Strain 110ST.</title>
        <authorList>
            <person name="Kawaichi S."/>
            <person name="Yoshida T."/>
            <person name="Sako Y."/>
            <person name="Nakamura R."/>
        </authorList>
    </citation>
    <scope>NUCLEOTIDE SEQUENCE [LARGE SCALE GENOMIC DNA]</scope>
    <source>
        <strain evidence="9 11">110S</strain>
    </source>
</reference>
<dbReference type="PROSITE" id="PS51481">
    <property type="entry name" value="DHAK"/>
    <property type="match status" value="1"/>
</dbReference>
<dbReference type="Proteomes" id="UP000050502">
    <property type="component" value="Unassembled WGS sequence"/>
</dbReference>
<dbReference type="FunFam" id="3.30.1180.20:FF:000002">
    <property type="entry name" value="Dihydroxyacetone kinase subunit DhaK"/>
    <property type="match status" value="1"/>
</dbReference>
<comment type="catalytic activity">
    <reaction evidence="1">
        <text>dihydroxyacetone + phosphoenolpyruvate = dihydroxyacetone phosphate + pyruvate</text>
        <dbReference type="Rhea" id="RHEA:18381"/>
        <dbReference type="ChEBI" id="CHEBI:15361"/>
        <dbReference type="ChEBI" id="CHEBI:16016"/>
        <dbReference type="ChEBI" id="CHEBI:57642"/>
        <dbReference type="ChEBI" id="CHEBI:58702"/>
        <dbReference type="EC" id="2.7.1.121"/>
    </reaction>
</comment>
<dbReference type="Pfam" id="PF02733">
    <property type="entry name" value="Dak1"/>
    <property type="match status" value="1"/>
</dbReference>
<dbReference type="SUPFAM" id="SSF82549">
    <property type="entry name" value="DAK1/DegV-like"/>
    <property type="match status" value="1"/>
</dbReference>
<evidence type="ECO:0000256" key="6">
    <source>
        <dbReference type="ARBA" id="ARBA00022798"/>
    </source>
</evidence>
<evidence type="ECO:0000313" key="12">
    <source>
        <dbReference type="Proteomes" id="UP000050502"/>
    </source>
</evidence>
<keyword evidence="4" id="KW-0808">Transferase</keyword>
<dbReference type="Gene3D" id="3.40.50.10440">
    <property type="entry name" value="Dihydroxyacetone kinase, domain 1"/>
    <property type="match status" value="1"/>
</dbReference>
<keyword evidence="5 9" id="KW-0418">Kinase</keyword>
<dbReference type="AlphaFoldDB" id="A0A0M8KBJ3"/>
<reference evidence="10 12" key="2">
    <citation type="submission" date="2015-07" db="EMBL/GenBank/DDBJ databases">
        <title>Whole genome sequence of Ardenticatena maritima DSM 23922.</title>
        <authorList>
            <person name="Hemp J."/>
            <person name="Ward L.M."/>
            <person name="Pace L.A."/>
            <person name="Fischer W.W."/>
        </authorList>
    </citation>
    <scope>NUCLEOTIDE SEQUENCE [LARGE SCALE GENOMIC DNA]</scope>
    <source>
        <strain evidence="10 12">110S</strain>
    </source>
</reference>
<name>A0A0M8KBJ3_9CHLR</name>
<evidence type="ECO:0000256" key="2">
    <source>
        <dbReference type="ARBA" id="ARBA00004745"/>
    </source>
</evidence>
<dbReference type="OrthoDB" id="9806345at2"/>
<dbReference type="GO" id="GO:0019563">
    <property type="term" value="P:glycerol catabolic process"/>
    <property type="evidence" value="ECO:0007669"/>
    <property type="project" value="TreeGrafter"/>
</dbReference>
<dbReference type="PANTHER" id="PTHR28629">
    <property type="entry name" value="TRIOKINASE/FMN CYCLASE"/>
    <property type="match status" value="1"/>
</dbReference>
<dbReference type="InterPro" id="IPR050861">
    <property type="entry name" value="Dihydroxyacetone_Kinase"/>
</dbReference>
<sequence>MKKLINKVENVVRESLEGMALAHSDLIRVHFDPTFVYRADAPVANKVAVISGGGSGHEPMHGGFVGVGMLDAACPGEVFTSPTPDQMLEAARTVNSGAGVLYIVKNYTGDVMNFEMAAELAASEGIPVQNILIDDDVAVKDSLYTAGRRGVGTTVLAEKIVGAAAEEGRDLKALADLCRRVNINGRSMGMALTSCTVPAKGSPTFELGDDEMEIGIGIHGEPGRERMKLKSADEITEMLALAIIEDDAYTRTVREFDLDKGTWVDVELTDPPFQPGDNVLAFVNSMGGTPVSELYIVYRKLHEICEKKGLRIVRNLVGAYITSLEMQGVSITLLRMDDEMIRLWDAPVNTPALRWGPGSTAALSKPLA</sequence>
<evidence type="ECO:0000256" key="1">
    <source>
        <dbReference type="ARBA" id="ARBA00001113"/>
    </source>
</evidence>
<dbReference type="FunFam" id="3.40.50.10440:FF:000001">
    <property type="entry name" value="Dihydroxyacetone kinase, DhaK subunit"/>
    <property type="match status" value="1"/>
</dbReference>
<dbReference type="InterPro" id="IPR004006">
    <property type="entry name" value="DhaK_dom"/>
</dbReference>
<keyword evidence="11" id="KW-1185">Reference proteome</keyword>
<evidence type="ECO:0000256" key="5">
    <source>
        <dbReference type="ARBA" id="ARBA00022777"/>
    </source>
</evidence>
<dbReference type="NCBIfam" id="TIGR02363">
    <property type="entry name" value="dhaK1"/>
    <property type="match status" value="1"/>
</dbReference>
<evidence type="ECO:0000313" key="11">
    <source>
        <dbReference type="Proteomes" id="UP000037784"/>
    </source>
</evidence>
<dbReference type="GO" id="GO:0047324">
    <property type="term" value="F:phosphoenolpyruvate-glycerone phosphotransferase activity"/>
    <property type="evidence" value="ECO:0007669"/>
    <property type="project" value="UniProtKB-EC"/>
</dbReference>
<dbReference type="EMBL" id="BBZA01000298">
    <property type="protein sequence ID" value="GAP64662.1"/>
    <property type="molecule type" value="Genomic_DNA"/>
</dbReference>
<comment type="subunit">
    <text evidence="7">Homodimer. The dihydroxyacetone kinase complex is composed of a homodimer of DhaM, a homodimer of DhaK and the subunit DhaL.</text>
</comment>
<proteinExistence type="predicted"/>
<gene>
    <name evidence="9" type="primary">dhaK</name>
    <name evidence="9" type="ORF">ARMA_3085</name>
    <name evidence="10" type="ORF">SE16_13585</name>
</gene>
<protein>
    <recommendedName>
        <fullName evidence="3">phosphoenolpyruvate--glycerone phosphotransferase</fullName>
        <ecNumber evidence="3">2.7.1.121</ecNumber>
    </recommendedName>
</protein>
<dbReference type="InterPro" id="IPR012736">
    <property type="entry name" value="DhaK_1"/>
</dbReference>
<dbReference type="Proteomes" id="UP000037784">
    <property type="component" value="Unassembled WGS sequence"/>
</dbReference>
<comment type="pathway">
    <text evidence="2">Polyol metabolism; glycerol degradation.</text>
</comment>
<feature type="domain" description="DhaK" evidence="8">
    <location>
        <begin position="7"/>
        <end position="355"/>
    </location>
</feature>
<dbReference type="RefSeq" id="WP_054494404.1">
    <property type="nucleotide sequence ID" value="NZ_BBZA01000298.1"/>
</dbReference>
<evidence type="ECO:0000256" key="7">
    <source>
        <dbReference type="ARBA" id="ARBA00046577"/>
    </source>
</evidence>
<evidence type="ECO:0000313" key="10">
    <source>
        <dbReference type="EMBL" id="KPL86350.1"/>
    </source>
</evidence>
<evidence type="ECO:0000256" key="4">
    <source>
        <dbReference type="ARBA" id="ARBA00022679"/>
    </source>
</evidence>
<dbReference type="EMBL" id="LGKN01000009">
    <property type="protein sequence ID" value="KPL86350.1"/>
    <property type="molecule type" value="Genomic_DNA"/>
</dbReference>
<dbReference type="PANTHER" id="PTHR28629:SF4">
    <property type="entry name" value="TRIOKINASE_FMN CYCLASE"/>
    <property type="match status" value="1"/>
</dbReference>
<dbReference type="STRING" id="872965.SE16_13585"/>
<comment type="caution">
    <text evidence="9">The sequence shown here is derived from an EMBL/GenBank/DDBJ whole genome shotgun (WGS) entry which is preliminary data.</text>
</comment>
<dbReference type="GO" id="GO:0005829">
    <property type="term" value="C:cytosol"/>
    <property type="evidence" value="ECO:0007669"/>
    <property type="project" value="TreeGrafter"/>
</dbReference>
<dbReference type="Gene3D" id="3.30.1180.20">
    <property type="entry name" value="Dihydroxyacetone kinase, domain 2"/>
    <property type="match status" value="1"/>
</dbReference>
<reference evidence="11" key="3">
    <citation type="submission" date="2015-08" db="EMBL/GenBank/DDBJ databases">
        <title>Draft Genome Sequence of a Heterotrophic Facultative Anaerobic Bacterium Ardenticatena maritima Strain 110S.</title>
        <authorList>
            <person name="Kawaichi S."/>
            <person name="Yoshida T."/>
            <person name="Sako Y."/>
            <person name="Nakamura R."/>
        </authorList>
    </citation>
    <scope>NUCLEOTIDE SEQUENCE [LARGE SCALE GENOMIC DNA]</scope>
    <source>
        <strain evidence="11">110S</strain>
    </source>
</reference>
<organism evidence="9 11">
    <name type="scientific">Ardenticatena maritima</name>
    <dbReference type="NCBI Taxonomy" id="872965"/>
    <lineage>
        <taxon>Bacteria</taxon>
        <taxon>Bacillati</taxon>
        <taxon>Chloroflexota</taxon>
        <taxon>Ardenticatenia</taxon>
        <taxon>Ardenticatenales</taxon>
        <taxon>Ardenticatenaceae</taxon>
        <taxon>Ardenticatena</taxon>
    </lineage>
</organism>
<dbReference type="PATRIC" id="fig|872965.6.peg.2356"/>
<dbReference type="InParanoid" id="A0A0M8KBJ3"/>
<evidence type="ECO:0000313" key="9">
    <source>
        <dbReference type="EMBL" id="GAP64662.1"/>
    </source>
</evidence>
<evidence type="ECO:0000256" key="3">
    <source>
        <dbReference type="ARBA" id="ARBA00012095"/>
    </source>
</evidence>
<dbReference type="GO" id="GO:0004371">
    <property type="term" value="F:glycerone kinase activity"/>
    <property type="evidence" value="ECO:0007669"/>
    <property type="project" value="InterPro"/>
</dbReference>